<keyword evidence="16" id="KW-1185">Reference proteome</keyword>
<evidence type="ECO:0000256" key="8">
    <source>
        <dbReference type="ARBA" id="ARBA00030473"/>
    </source>
</evidence>
<keyword evidence="7" id="KW-0326">Glycosidase</keyword>
<protein>
    <recommendedName>
        <fullName evidence="4">Trehalase</fullName>
        <ecNumber evidence="3">3.2.1.28</ecNumber>
    </recommendedName>
    <alternativeName>
        <fullName evidence="8">Alpha,alpha-trehalase</fullName>
    </alternativeName>
    <alternativeName>
        <fullName evidence="9">Alpha,alpha-trehalose glucohydrolase</fullName>
    </alternativeName>
</protein>
<dbReference type="FunFam" id="1.50.10.10:FF:000005">
    <property type="entry name" value="Glycosyl hydrolase, glucoamylase"/>
    <property type="match status" value="1"/>
</dbReference>
<gene>
    <name evidence="15" type="ORF">MPHL21000_07650</name>
</gene>
<dbReference type="EMBL" id="ANBP01000008">
    <property type="protein sequence ID" value="KAB7757356.1"/>
    <property type="molecule type" value="Genomic_DNA"/>
</dbReference>
<evidence type="ECO:0000256" key="1">
    <source>
        <dbReference type="ARBA" id="ARBA00001576"/>
    </source>
</evidence>
<evidence type="ECO:0000256" key="12">
    <source>
        <dbReference type="SAM" id="MobiDB-lite"/>
    </source>
</evidence>
<dbReference type="GO" id="GO:0005993">
    <property type="term" value="P:trehalose catabolic process"/>
    <property type="evidence" value="ECO:0007669"/>
    <property type="project" value="TreeGrafter"/>
</dbReference>
<comment type="pathway">
    <text evidence="11">Glycan degradation; trehalose degradation; D-glucose from alpha,alpha-trehalose: step 1/1.</text>
</comment>
<evidence type="ECO:0000256" key="6">
    <source>
        <dbReference type="ARBA" id="ARBA00023277"/>
    </source>
</evidence>
<evidence type="ECO:0000256" key="3">
    <source>
        <dbReference type="ARBA" id="ARBA00012757"/>
    </source>
</evidence>
<evidence type="ECO:0000256" key="4">
    <source>
        <dbReference type="ARBA" id="ARBA00019905"/>
    </source>
</evidence>
<proteinExistence type="inferred from homology"/>
<evidence type="ECO:0000256" key="11">
    <source>
        <dbReference type="ARBA" id="ARBA00060615"/>
    </source>
</evidence>
<feature type="domain" description="Trehalase-like N-terminal" evidence="14">
    <location>
        <begin position="78"/>
        <end position="153"/>
    </location>
</feature>
<evidence type="ECO:0000259" key="13">
    <source>
        <dbReference type="Pfam" id="PF00723"/>
    </source>
</evidence>
<dbReference type="Proteomes" id="UP000325690">
    <property type="component" value="Unassembled WGS sequence"/>
</dbReference>
<evidence type="ECO:0000256" key="10">
    <source>
        <dbReference type="ARBA" id="ARBA00053030"/>
    </source>
</evidence>
<evidence type="ECO:0000313" key="16">
    <source>
        <dbReference type="Proteomes" id="UP000325690"/>
    </source>
</evidence>
<comment type="similarity">
    <text evidence="2">Belongs to the glycosyl hydrolase 15 family.</text>
</comment>
<dbReference type="PANTHER" id="PTHR31616">
    <property type="entry name" value="TREHALASE"/>
    <property type="match status" value="1"/>
</dbReference>
<dbReference type="Pfam" id="PF19291">
    <property type="entry name" value="TREH_N"/>
    <property type="match status" value="1"/>
</dbReference>
<dbReference type="InterPro" id="IPR011613">
    <property type="entry name" value="GH15-like"/>
</dbReference>
<evidence type="ECO:0000313" key="15">
    <source>
        <dbReference type="EMBL" id="KAB7757356.1"/>
    </source>
</evidence>
<feature type="domain" description="GH15-like" evidence="13">
    <location>
        <begin position="318"/>
        <end position="683"/>
    </location>
</feature>
<dbReference type="InterPro" id="IPR012341">
    <property type="entry name" value="6hp_glycosidase-like_sf"/>
</dbReference>
<reference evidence="15 16" key="1">
    <citation type="submission" date="2012-10" db="EMBL/GenBank/DDBJ databases">
        <title>The draft sequence of the Mycobacterium pheli genome.</title>
        <authorList>
            <person name="Pettersson B.M.F."/>
            <person name="Das S."/>
            <person name="Dasgupta S."/>
            <person name="Bhattacharya A."/>
            <person name="Kirsebom L.A."/>
        </authorList>
    </citation>
    <scope>NUCLEOTIDE SEQUENCE [LARGE SCALE GENOMIC DNA]</scope>
    <source>
        <strain evidence="15 16">CCUG 21000</strain>
    </source>
</reference>
<dbReference type="InterPro" id="IPR008928">
    <property type="entry name" value="6-hairpin_glycosidase_sf"/>
</dbReference>
<feature type="region of interest" description="Disordered" evidence="12">
    <location>
        <begin position="1"/>
        <end position="73"/>
    </location>
</feature>
<sequence length="706" mass="78605">MPDADPGSGPNTPPRSGRRAPPQSMMLRMVLQQTGPSDGSLESANGATPGQSGANDTPLTVTAPSPYAPTTGLRNPFPPIADYGFLSDCENTCLISSSGSVEWMCVPRPDSPSVFGAILDRGAGHFRLGPYGVSVPSARRYLPGSLILETTWQTPTGWLIVREALVMGPWHDIEQRSRTHRRTPMDWDAEHILLRTVRCVSGTVELVMNCEPAFDYHRIPATWEYSAQAYGEAIARASRDADAHPTLRLTTNLRLGLEGHEARARTRMKEGDNAFVALSWSKHPAPQTYEEAAEKMWQTSEAWRQWINVGDFPDHPWRAYLQRSALTLKGLTYSPTGALLAAPTTSLPETPHGERNWDYRYAWVRDSTFALWGLYTLGLDREADDFFAFIADVSGANNGERHPLQVMYGVGGERELVEEELHHLSGYDGARPVRIGNGAYNQMQHDIWGTMLDSVYLHAKSREQISDTLWPVLKQQVEEAIKHWKKPDRGIWEVRGEPQHFTSSKIMCWVALDRGSKLAELQGEKSYAQQWRAIAEEIKADILKHGVNERGILTQRYGSDALDASLLLAVLTRFLPPDDPRIRNTVLAIADELTEDGLVLRYRVEETDDGLSGEEGTFTICSFWLVSALVEIGEISRAKHLCERLLSFASPLHLYAEEIEPRTGRHLGNFPQAFTHLALINAVVHVIRAEEEADSSGGFVPANAPM</sequence>
<dbReference type="Pfam" id="PF00723">
    <property type="entry name" value="Glyco_hydro_15"/>
    <property type="match status" value="1"/>
</dbReference>
<evidence type="ECO:0000256" key="7">
    <source>
        <dbReference type="ARBA" id="ARBA00023295"/>
    </source>
</evidence>
<dbReference type="InterPro" id="IPR045582">
    <property type="entry name" value="Trehalase-like_N"/>
</dbReference>
<name>A0A5N5V6C2_MYCPH</name>
<evidence type="ECO:0000256" key="2">
    <source>
        <dbReference type="ARBA" id="ARBA00006188"/>
    </source>
</evidence>
<evidence type="ECO:0000256" key="9">
    <source>
        <dbReference type="ARBA" id="ARBA00031637"/>
    </source>
</evidence>
<evidence type="ECO:0000256" key="5">
    <source>
        <dbReference type="ARBA" id="ARBA00022801"/>
    </source>
</evidence>
<comment type="caution">
    <text evidence="15">The sequence shown here is derived from an EMBL/GenBank/DDBJ whole genome shotgun (WGS) entry which is preliminary data.</text>
</comment>
<evidence type="ECO:0000259" key="14">
    <source>
        <dbReference type="Pfam" id="PF19291"/>
    </source>
</evidence>
<dbReference type="SUPFAM" id="SSF48208">
    <property type="entry name" value="Six-hairpin glycosidases"/>
    <property type="match status" value="1"/>
</dbReference>
<feature type="compositionally biased region" description="Polar residues" evidence="12">
    <location>
        <begin position="31"/>
        <end position="63"/>
    </location>
</feature>
<dbReference type="PANTHER" id="PTHR31616:SF10">
    <property type="entry name" value="TREHALASE"/>
    <property type="match status" value="1"/>
</dbReference>
<dbReference type="Gene3D" id="1.50.10.10">
    <property type="match status" value="1"/>
</dbReference>
<accession>A0A5N5V6C2</accession>
<comment type="cofactor">
    <cofactor evidence="10">
        <name>phosphate</name>
        <dbReference type="ChEBI" id="CHEBI:43474"/>
    </cofactor>
</comment>
<keyword evidence="5 15" id="KW-0378">Hydrolase</keyword>
<keyword evidence="6" id="KW-0119">Carbohydrate metabolism</keyword>
<dbReference type="EC" id="3.2.1.28" evidence="3"/>
<dbReference type="GO" id="GO:0004555">
    <property type="term" value="F:alpha,alpha-trehalase activity"/>
    <property type="evidence" value="ECO:0007669"/>
    <property type="project" value="UniProtKB-EC"/>
</dbReference>
<comment type="catalytic activity">
    <reaction evidence="1">
        <text>alpha,alpha-trehalose + H2O = alpha-D-glucose + beta-D-glucose</text>
        <dbReference type="Rhea" id="RHEA:32675"/>
        <dbReference type="ChEBI" id="CHEBI:15377"/>
        <dbReference type="ChEBI" id="CHEBI:15903"/>
        <dbReference type="ChEBI" id="CHEBI:16551"/>
        <dbReference type="ChEBI" id="CHEBI:17925"/>
        <dbReference type="EC" id="3.2.1.28"/>
    </reaction>
</comment>
<dbReference type="AlphaFoldDB" id="A0A5N5V6C2"/>
<organism evidence="15 16">
    <name type="scientific">Mycolicibacterium phlei DSM 43239 = CCUG 21000</name>
    <dbReference type="NCBI Taxonomy" id="1226750"/>
    <lineage>
        <taxon>Bacteria</taxon>
        <taxon>Bacillati</taxon>
        <taxon>Actinomycetota</taxon>
        <taxon>Actinomycetes</taxon>
        <taxon>Mycobacteriales</taxon>
        <taxon>Mycobacteriaceae</taxon>
        <taxon>Mycolicibacterium</taxon>
    </lineage>
</organism>